<proteinExistence type="predicted"/>
<sequence length="115" mass="13390">MFKRIAVHDLLDLEKTLKQRRWQELRPRVHVSYFYRENDDGMSAALLHYEADARVAAHEHIGYENIFILHGSQQDANGIYKKGSLLIHSKDTIHDVYSKDGCLALAIWQNPVQFI</sequence>
<protein>
    <submittedName>
        <fullName evidence="2">Anti-ECFsigma factor, ChrR</fullName>
    </submittedName>
</protein>
<dbReference type="InterPro" id="IPR014710">
    <property type="entry name" value="RmlC-like_jellyroll"/>
</dbReference>
<dbReference type="Gene3D" id="2.60.120.10">
    <property type="entry name" value="Jelly Rolls"/>
    <property type="match status" value="1"/>
</dbReference>
<dbReference type="InterPro" id="IPR025979">
    <property type="entry name" value="ChrR-like_cupin_dom"/>
</dbReference>
<accession>A0A2K8KKF7</accession>
<evidence type="ECO:0000313" key="2">
    <source>
        <dbReference type="EMBL" id="ATX75457.1"/>
    </source>
</evidence>
<dbReference type="Proteomes" id="UP000229757">
    <property type="component" value="Chromosome"/>
</dbReference>
<evidence type="ECO:0000313" key="3">
    <source>
        <dbReference type="Proteomes" id="UP000229757"/>
    </source>
</evidence>
<dbReference type="Pfam" id="PF12973">
    <property type="entry name" value="Cupin_7"/>
    <property type="match status" value="1"/>
</dbReference>
<organism evidence="2 3">
    <name type="scientific">Reinekea forsetii</name>
    <dbReference type="NCBI Taxonomy" id="1336806"/>
    <lineage>
        <taxon>Bacteria</taxon>
        <taxon>Pseudomonadati</taxon>
        <taxon>Pseudomonadota</taxon>
        <taxon>Gammaproteobacteria</taxon>
        <taxon>Oceanospirillales</taxon>
        <taxon>Saccharospirillaceae</taxon>
        <taxon>Reinekea</taxon>
    </lineage>
</organism>
<name>A0A2K8KKF7_9GAMM</name>
<evidence type="ECO:0000259" key="1">
    <source>
        <dbReference type="Pfam" id="PF12973"/>
    </source>
</evidence>
<dbReference type="EMBL" id="CP011797">
    <property type="protein sequence ID" value="ATX75457.1"/>
    <property type="molecule type" value="Genomic_DNA"/>
</dbReference>
<dbReference type="InterPro" id="IPR011051">
    <property type="entry name" value="RmlC_Cupin_sf"/>
</dbReference>
<feature type="domain" description="ChrR-like cupin" evidence="1">
    <location>
        <begin position="17"/>
        <end position="104"/>
    </location>
</feature>
<reference evidence="2 3" key="1">
    <citation type="journal article" date="2017" name="Environ. Microbiol.">
        <title>Genomic and physiological analyses of 'Reinekea forsetii' reveal a versatile opportunistic lifestyle during spring algae blooms.</title>
        <authorList>
            <person name="Avci B."/>
            <person name="Hahnke R.L."/>
            <person name="Chafee M."/>
            <person name="Fischer T."/>
            <person name="Gruber-Vodicka H."/>
            <person name="Tegetmeyer H.E."/>
            <person name="Harder J."/>
            <person name="Fuchs B.M."/>
            <person name="Amann R.I."/>
            <person name="Teeling H."/>
        </authorList>
    </citation>
    <scope>NUCLEOTIDE SEQUENCE [LARGE SCALE GENOMIC DNA]</scope>
    <source>
        <strain evidence="2 3">Hel1_31_D35</strain>
    </source>
</reference>
<dbReference type="KEGG" id="rfo:REIFOR_00280"/>
<keyword evidence="3" id="KW-1185">Reference proteome</keyword>
<dbReference type="SUPFAM" id="SSF51182">
    <property type="entry name" value="RmlC-like cupins"/>
    <property type="match status" value="1"/>
</dbReference>
<gene>
    <name evidence="2" type="primary">chrR</name>
    <name evidence="2" type="ORF">REIFOR_00280</name>
</gene>
<dbReference type="AlphaFoldDB" id="A0A2K8KKF7"/>